<protein>
    <submittedName>
        <fullName evidence="1">Uncharacterized protein</fullName>
    </submittedName>
</protein>
<proteinExistence type="predicted"/>
<evidence type="ECO:0000313" key="1">
    <source>
        <dbReference type="EnsemblPlants" id="OMERI07G20400.1"/>
    </source>
</evidence>
<accession>A0A0E0EF50</accession>
<dbReference type="Gramene" id="OMERI07G20400.1">
    <property type="protein sequence ID" value="OMERI07G20400.1"/>
    <property type="gene ID" value="OMERI07G20400"/>
</dbReference>
<name>A0A0E0EF50_9ORYZ</name>
<keyword evidence="2" id="KW-1185">Reference proteome</keyword>
<evidence type="ECO:0000313" key="2">
    <source>
        <dbReference type="Proteomes" id="UP000008021"/>
    </source>
</evidence>
<reference evidence="1" key="1">
    <citation type="submission" date="2015-04" db="UniProtKB">
        <authorList>
            <consortium name="EnsemblPlants"/>
        </authorList>
    </citation>
    <scope>IDENTIFICATION</scope>
</reference>
<reference evidence="1" key="2">
    <citation type="submission" date="2018-05" db="EMBL/GenBank/DDBJ databases">
        <title>OmerRS3 (Oryza meridionalis Reference Sequence Version 3).</title>
        <authorList>
            <person name="Zhang J."/>
            <person name="Kudrna D."/>
            <person name="Lee S."/>
            <person name="Talag J."/>
            <person name="Welchert J."/>
            <person name="Wing R.A."/>
        </authorList>
    </citation>
    <scope>NUCLEOTIDE SEQUENCE [LARGE SCALE GENOMIC DNA]</scope>
    <source>
        <strain evidence="1">cv. OR44</strain>
    </source>
</reference>
<sequence>MKKLRKWRMLQEQIDHTFCQIWRRARRRRRRSGSLDADGAEAIYTAPEREQQEWVKAELATHGYVECEIDDDVNPRICGCAHAGHGEDEVEGYEYDGDCGCDDDDNGEDE</sequence>
<dbReference type="AlphaFoldDB" id="A0A0E0EF50"/>
<organism evidence="1">
    <name type="scientific">Oryza meridionalis</name>
    <dbReference type="NCBI Taxonomy" id="40149"/>
    <lineage>
        <taxon>Eukaryota</taxon>
        <taxon>Viridiplantae</taxon>
        <taxon>Streptophyta</taxon>
        <taxon>Embryophyta</taxon>
        <taxon>Tracheophyta</taxon>
        <taxon>Spermatophyta</taxon>
        <taxon>Magnoliopsida</taxon>
        <taxon>Liliopsida</taxon>
        <taxon>Poales</taxon>
        <taxon>Poaceae</taxon>
        <taxon>BOP clade</taxon>
        <taxon>Oryzoideae</taxon>
        <taxon>Oryzeae</taxon>
        <taxon>Oryzinae</taxon>
        <taxon>Oryza</taxon>
    </lineage>
</organism>
<dbReference type="Proteomes" id="UP000008021">
    <property type="component" value="Chromosome 7"/>
</dbReference>
<dbReference type="HOGENOM" id="CLU_2175042_0_0_1"/>
<dbReference type="EnsemblPlants" id="OMERI07G20400.1">
    <property type="protein sequence ID" value="OMERI07G20400.1"/>
    <property type="gene ID" value="OMERI07G20400"/>
</dbReference>